<dbReference type="InterPro" id="IPR036116">
    <property type="entry name" value="FN3_sf"/>
</dbReference>
<reference evidence="6" key="1">
    <citation type="journal article" date="2010" name="Nature">
        <title>The Amphimedon queenslandica genome and the evolution of animal complexity.</title>
        <authorList>
            <person name="Srivastava M."/>
            <person name="Simakov O."/>
            <person name="Chapman J."/>
            <person name="Fahey B."/>
            <person name="Gauthier M.E."/>
            <person name="Mitros T."/>
            <person name="Richards G.S."/>
            <person name="Conaco C."/>
            <person name="Dacre M."/>
            <person name="Hellsten U."/>
            <person name="Larroux C."/>
            <person name="Putnam N.H."/>
            <person name="Stanke M."/>
            <person name="Adamska M."/>
            <person name="Darling A."/>
            <person name="Degnan S.M."/>
            <person name="Oakley T.H."/>
            <person name="Plachetzki D.C."/>
            <person name="Zhai Y."/>
            <person name="Adamski M."/>
            <person name="Calcino A."/>
            <person name="Cummins S.F."/>
            <person name="Goodstein D.M."/>
            <person name="Harris C."/>
            <person name="Jackson D.J."/>
            <person name="Leys S.P."/>
            <person name="Shu S."/>
            <person name="Woodcroft B.J."/>
            <person name="Vervoort M."/>
            <person name="Kosik K.S."/>
            <person name="Manning G."/>
            <person name="Degnan B.M."/>
            <person name="Rokhsar D.S."/>
        </authorList>
    </citation>
    <scope>NUCLEOTIDE SEQUENCE [LARGE SCALE GENOMIC DNA]</scope>
</reference>
<feature type="transmembrane region" description="Helical" evidence="2">
    <location>
        <begin position="484"/>
        <end position="515"/>
    </location>
</feature>
<evidence type="ECO:0000313" key="6">
    <source>
        <dbReference type="Proteomes" id="UP000007879"/>
    </source>
</evidence>
<accession>A0A1X7U7H7</accession>
<reference evidence="5" key="2">
    <citation type="submission" date="2017-05" db="UniProtKB">
        <authorList>
            <consortium name="EnsemblMetazoa"/>
        </authorList>
    </citation>
    <scope>IDENTIFICATION</scope>
</reference>
<sequence length="611" mass="66075">MELFFLFLILLQFLSTSAGVSLDCPGLQLCSSTNLTATCQVSSNVIAWLMNGVHVKSYSINSDLGETYNSGSIQTTLVGRNPTISTLSISIVASNSMEGFSIRCADGLSGSYKECGIQFINRPSPPANITVTNITESSIGLEWSPPASLSTAPITGYIVNVSYVNGTSFNCPVHQCNLTTGDTNKTLISGLKNDTQYLLSISAINCIGEGSYSPGIQVTTGKSSVHVSNLSFTAISYTTAELSWETSATDTVQSFFVHLYTNTSVDVASFIVYNQRLNVTNLTKGADYYVVVQAKDSFGYISDFSPSLYFTLDDPDDVEVVNSSLTLLPTRSDHNNKSAVIRIIIEYPFDERRPPIMSYLLRHNATIHGNDTYVMYGSKHSQFSIDVPSGYVGSVFTVSIAAVNALSTGNWTSVHFEIVQDSSNATGVSMTSVSSPELPFTPNIPLTTSSPVISSKTDSTFTSTTNQILLPPSMTPKPVGQQSFVIVFGLLAIPSFLLFILYLFILVCICSILVARKRKRKSPGQKCSLEANPCYETVTTNASLARQTSSDNGGRAPSFMILPISPNPCYEEPWACRSNPCYAEPSFQFSFDEGSSIVTTDNSCYATAGEY</sequence>
<protein>
    <recommendedName>
        <fullName evidence="4">Fibronectin type-III domain-containing protein</fullName>
    </recommendedName>
</protein>
<dbReference type="InParanoid" id="A0A1X7U7H7"/>
<dbReference type="InterPro" id="IPR050964">
    <property type="entry name" value="Striated_Muscle_Regulatory"/>
</dbReference>
<keyword evidence="2" id="KW-1133">Transmembrane helix</keyword>
<feature type="chain" id="PRO_5013185956" description="Fibronectin type-III domain-containing protein" evidence="3">
    <location>
        <begin position="20"/>
        <end position="611"/>
    </location>
</feature>
<dbReference type="KEGG" id="aqu:109584422"/>
<dbReference type="AlphaFoldDB" id="A0A1X7U7H7"/>
<keyword evidence="1" id="KW-0677">Repeat</keyword>
<dbReference type="InterPro" id="IPR003961">
    <property type="entry name" value="FN3_dom"/>
</dbReference>
<feature type="signal peptide" evidence="3">
    <location>
        <begin position="1"/>
        <end position="19"/>
    </location>
</feature>
<dbReference type="PANTHER" id="PTHR13817:SF166">
    <property type="entry name" value="NEURONAL IGCAM-RELATED"/>
    <property type="match status" value="1"/>
</dbReference>
<organism evidence="5">
    <name type="scientific">Amphimedon queenslandica</name>
    <name type="common">Sponge</name>
    <dbReference type="NCBI Taxonomy" id="400682"/>
    <lineage>
        <taxon>Eukaryota</taxon>
        <taxon>Metazoa</taxon>
        <taxon>Porifera</taxon>
        <taxon>Demospongiae</taxon>
        <taxon>Heteroscleromorpha</taxon>
        <taxon>Haplosclerida</taxon>
        <taxon>Niphatidae</taxon>
        <taxon>Amphimedon</taxon>
    </lineage>
</organism>
<gene>
    <name evidence="5" type="primary">109584422</name>
</gene>
<dbReference type="PANTHER" id="PTHR13817">
    <property type="entry name" value="TITIN"/>
    <property type="match status" value="1"/>
</dbReference>
<keyword evidence="2" id="KW-0472">Membrane</keyword>
<dbReference type="Pfam" id="PF00041">
    <property type="entry name" value="fn3"/>
    <property type="match status" value="2"/>
</dbReference>
<dbReference type="InterPro" id="IPR013783">
    <property type="entry name" value="Ig-like_fold"/>
</dbReference>
<dbReference type="SUPFAM" id="SSF49265">
    <property type="entry name" value="Fibronectin type III"/>
    <property type="match status" value="1"/>
</dbReference>
<dbReference type="Proteomes" id="UP000007879">
    <property type="component" value="Unassembled WGS sequence"/>
</dbReference>
<evidence type="ECO:0000256" key="1">
    <source>
        <dbReference type="ARBA" id="ARBA00022737"/>
    </source>
</evidence>
<keyword evidence="6" id="KW-1185">Reference proteome</keyword>
<dbReference type="Gene3D" id="2.60.40.10">
    <property type="entry name" value="Immunoglobulins"/>
    <property type="match status" value="2"/>
</dbReference>
<dbReference type="EnsemblMetazoa" id="Aqu2.1.23725_001">
    <property type="protein sequence ID" value="Aqu2.1.23725_001"/>
    <property type="gene ID" value="Aqu2.1.23725"/>
</dbReference>
<dbReference type="SMART" id="SM00060">
    <property type="entry name" value="FN3"/>
    <property type="match status" value="2"/>
</dbReference>
<dbReference type="PROSITE" id="PS50853">
    <property type="entry name" value="FN3"/>
    <property type="match status" value="2"/>
</dbReference>
<proteinExistence type="predicted"/>
<keyword evidence="3" id="KW-0732">Signal</keyword>
<keyword evidence="2" id="KW-0812">Transmembrane</keyword>
<feature type="domain" description="Fibronectin type-III" evidence="4">
    <location>
        <begin position="226"/>
        <end position="315"/>
    </location>
</feature>
<evidence type="ECO:0000259" key="4">
    <source>
        <dbReference type="PROSITE" id="PS50853"/>
    </source>
</evidence>
<name>A0A1X7U7H7_AMPQE</name>
<evidence type="ECO:0000256" key="2">
    <source>
        <dbReference type="SAM" id="Phobius"/>
    </source>
</evidence>
<dbReference type="EnsemblMetazoa" id="XM_020000167.1">
    <property type="protein sequence ID" value="XP_019855726.1"/>
    <property type="gene ID" value="LOC109584422"/>
</dbReference>
<feature type="domain" description="Fibronectin type-III" evidence="4">
    <location>
        <begin position="125"/>
        <end position="223"/>
    </location>
</feature>
<evidence type="ECO:0000256" key="3">
    <source>
        <dbReference type="SAM" id="SignalP"/>
    </source>
</evidence>
<dbReference type="STRING" id="400682.A0A1X7U7H7"/>
<evidence type="ECO:0000313" key="5">
    <source>
        <dbReference type="EnsemblMetazoa" id="Aqu2.1.23725_001"/>
    </source>
</evidence>
<dbReference type="CDD" id="cd00063">
    <property type="entry name" value="FN3"/>
    <property type="match status" value="2"/>
</dbReference>
<dbReference type="OrthoDB" id="4062651at2759"/>